<organism evidence="2">
    <name type="scientific">Aspergillus flavus</name>
    <dbReference type="NCBI Taxonomy" id="5059"/>
    <lineage>
        <taxon>Eukaryota</taxon>
        <taxon>Fungi</taxon>
        <taxon>Dikarya</taxon>
        <taxon>Ascomycota</taxon>
        <taxon>Pezizomycotina</taxon>
        <taxon>Eurotiomycetes</taxon>
        <taxon>Eurotiomycetidae</taxon>
        <taxon>Eurotiales</taxon>
        <taxon>Aspergillaceae</taxon>
        <taxon>Aspergillus</taxon>
        <taxon>Aspergillus subgen. Circumdati</taxon>
    </lineage>
</organism>
<protein>
    <recommendedName>
        <fullName evidence="3">Secreted protein</fullName>
    </recommendedName>
</protein>
<accession>A0A5N6HFT5</accession>
<evidence type="ECO:0000313" key="2">
    <source>
        <dbReference type="EMBL" id="KAB8253165.1"/>
    </source>
</evidence>
<sequence>MFLLFSCLCWLSCTAIFGLLSTNMVIMEIMLLVSIPLFFPSVFNQDLYRVQFESGYPLITVCMTESIPSEAITQRKVSADALTLIWQLGHGR</sequence>
<dbReference type="Proteomes" id="UP000325434">
    <property type="component" value="Unassembled WGS sequence"/>
</dbReference>
<reference evidence="2" key="1">
    <citation type="submission" date="2019-04" db="EMBL/GenBank/DDBJ databases">
        <title>Friends and foes A comparative genomics study of 23 Aspergillus species from section Flavi.</title>
        <authorList>
            <consortium name="DOE Joint Genome Institute"/>
            <person name="Kjaerbolling I."/>
            <person name="Vesth T."/>
            <person name="Frisvad J.C."/>
            <person name="Nybo J.L."/>
            <person name="Theobald S."/>
            <person name="Kildgaard S."/>
            <person name="Isbrandt T."/>
            <person name="Kuo A."/>
            <person name="Sato A."/>
            <person name="Lyhne E.K."/>
            <person name="Kogle M.E."/>
            <person name="Wiebenga A."/>
            <person name="Kun R.S."/>
            <person name="Lubbers R.J."/>
            <person name="Makela M.R."/>
            <person name="Barry K."/>
            <person name="Chovatia M."/>
            <person name="Clum A."/>
            <person name="Daum C."/>
            <person name="Haridas S."/>
            <person name="He G."/>
            <person name="LaButti K."/>
            <person name="Lipzen A."/>
            <person name="Mondo S."/>
            <person name="Riley R."/>
            <person name="Salamov A."/>
            <person name="Simmons B.A."/>
            <person name="Magnuson J.K."/>
            <person name="Henrissat B."/>
            <person name="Mortensen U.H."/>
            <person name="Larsen T.O."/>
            <person name="Devries R.P."/>
            <person name="Grigoriev I.V."/>
            <person name="Machida M."/>
            <person name="Baker S.E."/>
            <person name="Andersen M.R."/>
        </authorList>
    </citation>
    <scope>NUCLEOTIDE SEQUENCE [LARGE SCALE GENOMIC DNA]</scope>
    <source>
        <strain evidence="2">CBS 121.62</strain>
    </source>
</reference>
<gene>
    <name evidence="2" type="ORF">BDV35DRAFT_130754</name>
</gene>
<dbReference type="EMBL" id="ML734552">
    <property type="protein sequence ID" value="KAB8253165.1"/>
    <property type="molecule type" value="Genomic_DNA"/>
</dbReference>
<feature type="chain" id="PRO_5024886279" description="Secreted protein" evidence="1">
    <location>
        <begin position="16"/>
        <end position="92"/>
    </location>
</feature>
<evidence type="ECO:0008006" key="3">
    <source>
        <dbReference type="Google" id="ProtNLM"/>
    </source>
</evidence>
<dbReference type="AlphaFoldDB" id="A0A5N6HFT5"/>
<feature type="signal peptide" evidence="1">
    <location>
        <begin position="1"/>
        <end position="15"/>
    </location>
</feature>
<evidence type="ECO:0000256" key="1">
    <source>
        <dbReference type="SAM" id="SignalP"/>
    </source>
</evidence>
<proteinExistence type="predicted"/>
<keyword evidence="1" id="KW-0732">Signal</keyword>
<name>A0A5N6HFT5_ASPFL</name>